<evidence type="ECO:0000256" key="34">
    <source>
        <dbReference type="ARBA" id="ARBA00051606"/>
    </source>
</evidence>
<dbReference type="InterPro" id="IPR036396">
    <property type="entry name" value="Cyt_P450_sf"/>
</dbReference>
<dbReference type="GO" id="GO:0005506">
    <property type="term" value="F:iron ion binding"/>
    <property type="evidence" value="ECO:0007669"/>
    <property type="project" value="InterPro"/>
</dbReference>
<evidence type="ECO:0000313" key="52">
    <source>
        <dbReference type="Proteomes" id="UP000694426"/>
    </source>
</evidence>
<comment type="subcellular location">
    <subcellularLocation>
        <location evidence="3">Cell projection</location>
        <location evidence="3">Dendrite</location>
    </subcellularLocation>
    <subcellularLocation>
        <location evidence="4">Endoplasmic reticulum membrane</location>
        <topology evidence="4">Single-pass membrane protein</topology>
    </subcellularLocation>
    <subcellularLocation>
        <location evidence="2">Microsome membrane</location>
        <topology evidence="2">Single-pass membrane protein</topology>
    </subcellularLocation>
    <subcellularLocation>
        <location evidence="24">Postsynapse</location>
    </subcellularLocation>
    <subcellularLocation>
        <location evidence="23">Presynapse</location>
    </subcellularLocation>
</comment>
<evidence type="ECO:0000256" key="27">
    <source>
        <dbReference type="ARBA" id="ARBA00050344"/>
    </source>
</evidence>
<evidence type="ECO:0000256" key="18">
    <source>
        <dbReference type="ARBA" id="ARBA00023098"/>
    </source>
</evidence>
<comment type="catalytic activity">
    <reaction evidence="35">
        <text>cholestanol + reduced [NADPH--hemoprotein reductase] + O2 = (24S)-hydroxycholestanol + oxidized [NADPH--hemoprotein reductase] + H2O + H(+)</text>
        <dbReference type="Rhea" id="RHEA:53808"/>
        <dbReference type="Rhea" id="RHEA-COMP:11964"/>
        <dbReference type="Rhea" id="RHEA-COMP:11965"/>
        <dbReference type="ChEBI" id="CHEBI:15377"/>
        <dbReference type="ChEBI" id="CHEBI:15378"/>
        <dbReference type="ChEBI" id="CHEBI:15379"/>
        <dbReference type="ChEBI" id="CHEBI:57618"/>
        <dbReference type="ChEBI" id="CHEBI:58210"/>
        <dbReference type="ChEBI" id="CHEBI:86570"/>
        <dbReference type="ChEBI" id="CHEBI:137687"/>
    </reaction>
    <physiologicalReaction direction="left-to-right" evidence="35">
        <dbReference type="Rhea" id="RHEA:53809"/>
    </physiologicalReaction>
</comment>
<evidence type="ECO:0000256" key="30">
    <source>
        <dbReference type="ARBA" id="ARBA00050991"/>
    </source>
</evidence>
<evidence type="ECO:0000256" key="8">
    <source>
        <dbReference type="ARBA" id="ARBA00022617"/>
    </source>
</evidence>
<comment type="catalytic activity">
    <reaction evidence="39">
        <text>desmosterol + reduced [NADPH--hemoprotein reductase] + O2 = (24S)-25-epoxycholesterol + oxidized [NADPH--hemoprotein reductase] + H2O + H(+)</text>
        <dbReference type="Rhea" id="RHEA:53232"/>
        <dbReference type="Rhea" id="RHEA-COMP:11964"/>
        <dbReference type="Rhea" id="RHEA-COMP:11965"/>
        <dbReference type="ChEBI" id="CHEBI:15377"/>
        <dbReference type="ChEBI" id="CHEBI:15378"/>
        <dbReference type="ChEBI" id="CHEBI:15379"/>
        <dbReference type="ChEBI" id="CHEBI:17737"/>
        <dbReference type="ChEBI" id="CHEBI:41633"/>
        <dbReference type="ChEBI" id="CHEBI:57618"/>
        <dbReference type="ChEBI" id="CHEBI:58210"/>
    </reaction>
    <physiologicalReaction direction="left-to-right" evidence="39">
        <dbReference type="Rhea" id="RHEA:53233"/>
    </physiologicalReaction>
</comment>
<dbReference type="GO" id="GO:0042448">
    <property type="term" value="P:progesterone metabolic process"/>
    <property type="evidence" value="ECO:0007669"/>
    <property type="project" value="Ensembl"/>
</dbReference>
<comment type="catalytic activity">
    <reaction evidence="32">
        <text>testosterone + reduced [NADPH--hemoprotein reductase] + O2 = 6beta,17beta-dihydroxyandrost-4-en-3-one + oxidized [NADPH--hemoprotein reductase] + H2O + H(+)</text>
        <dbReference type="Rhea" id="RHEA:46296"/>
        <dbReference type="Rhea" id="RHEA-COMP:11964"/>
        <dbReference type="Rhea" id="RHEA-COMP:11965"/>
        <dbReference type="ChEBI" id="CHEBI:15377"/>
        <dbReference type="ChEBI" id="CHEBI:15378"/>
        <dbReference type="ChEBI" id="CHEBI:15379"/>
        <dbReference type="ChEBI" id="CHEBI:17347"/>
        <dbReference type="ChEBI" id="CHEBI:34477"/>
        <dbReference type="ChEBI" id="CHEBI:57618"/>
        <dbReference type="ChEBI" id="CHEBI:58210"/>
    </reaction>
    <physiologicalReaction direction="left-to-right" evidence="32">
        <dbReference type="Rhea" id="RHEA:46297"/>
    </physiologicalReaction>
</comment>
<evidence type="ECO:0000256" key="6">
    <source>
        <dbReference type="ARBA" id="ARBA00010617"/>
    </source>
</evidence>
<evidence type="ECO:0000256" key="14">
    <source>
        <dbReference type="ARBA" id="ARBA00023002"/>
    </source>
</evidence>
<keyword evidence="11" id="KW-0256">Endoplasmic reticulum</keyword>
<evidence type="ECO:0000256" key="43">
    <source>
        <dbReference type="ARBA" id="ARBA00077287"/>
    </source>
</evidence>
<keyword evidence="20" id="KW-1207">Sterol metabolism</keyword>
<dbReference type="GO" id="GO:1903044">
    <property type="term" value="P:protein localization to membrane raft"/>
    <property type="evidence" value="ECO:0007669"/>
    <property type="project" value="Ensembl"/>
</dbReference>
<keyword evidence="9 50" id="KW-0812">Transmembrane</keyword>
<evidence type="ECO:0000256" key="39">
    <source>
        <dbReference type="ARBA" id="ARBA00052870"/>
    </source>
</evidence>
<dbReference type="GO" id="GO:0030425">
    <property type="term" value="C:dendrite"/>
    <property type="evidence" value="ECO:0007669"/>
    <property type="project" value="UniProtKB-SubCell"/>
</dbReference>
<comment type="catalytic activity">
    <reaction evidence="34">
        <text>7alpha-hydroxycholesterol + reduced [NADPH--hemoprotein reductase] + O2 = (24S)-7alpha-dihydroxycholesterol + oxidized [NADPH--hemoprotein reductase] + H2O + H(+)</text>
        <dbReference type="Rhea" id="RHEA:46380"/>
        <dbReference type="Rhea" id="RHEA-COMP:11964"/>
        <dbReference type="Rhea" id="RHEA-COMP:11965"/>
        <dbReference type="ChEBI" id="CHEBI:15377"/>
        <dbReference type="ChEBI" id="CHEBI:15378"/>
        <dbReference type="ChEBI" id="CHEBI:15379"/>
        <dbReference type="ChEBI" id="CHEBI:17500"/>
        <dbReference type="ChEBI" id="CHEBI:37640"/>
        <dbReference type="ChEBI" id="CHEBI:57618"/>
        <dbReference type="ChEBI" id="CHEBI:58210"/>
    </reaction>
    <physiologicalReaction direction="left-to-right" evidence="34">
        <dbReference type="Rhea" id="RHEA:46381"/>
    </physiologicalReaction>
</comment>
<evidence type="ECO:0000256" key="17">
    <source>
        <dbReference type="ARBA" id="ARBA00023033"/>
    </source>
</evidence>
<evidence type="ECO:0000256" key="37">
    <source>
        <dbReference type="ARBA" id="ARBA00051817"/>
    </source>
</evidence>
<keyword evidence="12" id="KW-0492">Microsome</keyword>
<evidence type="ECO:0000256" key="25">
    <source>
        <dbReference type="ARBA" id="ARBA00049645"/>
    </source>
</evidence>
<keyword evidence="7" id="KW-0153">Cholesterol metabolism</keyword>
<reference evidence="51" key="2">
    <citation type="submission" date="2025-09" db="UniProtKB">
        <authorList>
            <consortium name="Ensembl"/>
        </authorList>
    </citation>
    <scope>IDENTIFICATION</scope>
</reference>
<evidence type="ECO:0000256" key="1">
    <source>
        <dbReference type="ARBA" id="ARBA00001971"/>
    </source>
</evidence>
<comment type="catalytic activity">
    <reaction evidence="31">
        <text>testosterone + reduced [NADPH--hemoprotein reductase] + O2 = 16beta,17beta-dihydroxyandrost-4-en-3-one + oxidized [NADPH--hemoprotein reductase] + H2O + H(+)</text>
        <dbReference type="Rhea" id="RHEA:46304"/>
        <dbReference type="Rhea" id="RHEA-COMP:11964"/>
        <dbReference type="Rhea" id="RHEA-COMP:11965"/>
        <dbReference type="ChEBI" id="CHEBI:15377"/>
        <dbReference type="ChEBI" id="CHEBI:15378"/>
        <dbReference type="ChEBI" id="CHEBI:15379"/>
        <dbReference type="ChEBI" id="CHEBI:17347"/>
        <dbReference type="ChEBI" id="CHEBI:57618"/>
        <dbReference type="ChEBI" id="CHEBI:58210"/>
        <dbReference type="ChEBI" id="CHEBI:83027"/>
    </reaction>
    <physiologicalReaction direction="left-to-right" evidence="31">
        <dbReference type="Rhea" id="RHEA:46305"/>
    </physiologicalReaction>
</comment>
<feature type="coiled-coil region" evidence="48">
    <location>
        <begin position="308"/>
        <end position="335"/>
    </location>
</feature>
<keyword evidence="19 50" id="KW-0472">Membrane</keyword>
<evidence type="ECO:0000256" key="12">
    <source>
        <dbReference type="ARBA" id="ARBA00022848"/>
    </source>
</evidence>
<dbReference type="GO" id="GO:1900271">
    <property type="term" value="P:regulation of long-term synaptic potentiation"/>
    <property type="evidence" value="ECO:0007669"/>
    <property type="project" value="Ensembl"/>
</dbReference>
<evidence type="ECO:0000256" key="50">
    <source>
        <dbReference type="SAM" id="Phobius"/>
    </source>
</evidence>
<keyword evidence="48" id="KW-0175">Coiled coil</keyword>
<evidence type="ECO:0000256" key="33">
    <source>
        <dbReference type="ARBA" id="ARBA00051527"/>
    </source>
</evidence>
<evidence type="ECO:0000256" key="48">
    <source>
        <dbReference type="SAM" id="Coils"/>
    </source>
</evidence>
<keyword evidence="22" id="KW-0966">Cell projection</keyword>
<dbReference type="Gene3D" id="1.10.630.10">
    <property type="entry name" value="Cytochrome P450"/>
    <property type="match status" value="1"/>
</dbReference>
<evidence type="ECO:0000256" key="16">
    <source>
        <dbReference type="ARBA" id="ARBA00023018"/>
    </source>
</evidence>
<evidence type="ECO:0000256" key="10">
    <source>
        <dbReference type="ARBA" id="ARBA00022723"/>
    </source>
</evidence>
<evidence type="ECO:0000256" key="41">
    <source>
        <dbReference type="ARBA" id="ARBA00066440"/>
    </source>
</evidence>
<dbReference type="GO" id="GO:0020037">
    <property type="term" value="F:heme binding"/>
    <property type="evidence" value="ECO:0007669"/>
    <property type="project" value="Ensembl"/>
</dbReference>
<evidence type="ECO:0000256" key="5">
    <source>
        <dbReference type="ARBA" id="ARBA00005108"/>
    </source>
</evidence>
<protein>
    <recommendedName>
        <fullName evidence="42">Cholesterol 24-hydroxylase</fullName>
        <ecNumber evidence="41">1.14.14.25</ecNumber>
    </recommendedName>
    <alternativeName>
        <fullName evidence="44">Cholesterol 24-monooxygenase</fullName>
    </alternativeName>
    <alternativeName>
        <fullName evidence="43">Cholesterol 24S-hydroxylase</fullName>
    </alternativeName>
    <alternativeName>
        <fullName evidence="45">Cytochrome P450 46A1</fullName>
    </alternativeName>
</protein>
<dbReference type="GO" id="GO:0006707">
    <property type="term" value="P:cholesterol catabolic process"/>
    <property type="evidence" value="ECO:0007669"/>
    <property type="project" value="Ensembl"/>
</dbReference>
<dbReference type="InterPro" id="IPR002401">
    <property type="entry name" value="Cyt_P450_E_grp-I"/>
</dbReference>
<feature type="region of interest" description="Disordered" evidence="49">
    <location>
        <begin position="111"/>
        <end position="146"/>
    </location>
</feature>
<comment type="catalytic activity">
    <reaction evidence="33">
        <text>4beta-hydroxycholesterol + reduced [NADPH--hemoprotein reductase] + O2 = 4beta,24S-dihydroxycholesterol + oxidized [NADPH--hemoprotein reductase] + H2O + H(+)</text>
        <dbReference type="Rhea" id="RHEA:46392"/>
        <dbReference type="Rhea" id="RHEA-COMP:11964"/>
        <dbReference type="Rhea" id="RHEA-COMP:11965"/>
        <dbReference type="ChEBI" id="CHEBI:15377"/>
        <dbReference type="ChEBI" id="CHEBI:15378"/>
        <dbReference type="ChEBI" id="CHEBI:15379"/>
        <dbReference type="ChEBI" id="CHEBI:57618"/>
        <dbReference type="ChEBI" id="CHEBI:58210"/>
        <dbReference type="ChEBI" id="CHEBI:85778"/>
        <dbReference type="ChEBI" id="CHEBI:86087"/>
    </reaction>
    <physiologicalReaction direction="left-to-right" evidence="33">
        <dbReference type="Rhea" id="RHEA:46393"/>
    </physiologicalReaction>
</comment>
<dbReference type="GeneTree" id="ENSGT00940000156927"/>
<keyword evidence="52" id="KW-1185">Reference proteome</keyword>
<dbReference type="GO" id="GO:0006805">
    <property type="term" value="P:xenobiotic metabolic process"/>
    <property type="evidence" value="ECO:0007669"/>
    <property type="project" value="Ensembl"/>
</dbReference>
<feature type="transmembrane region" description="Helical" evidence="50">
    <location>
        <begin position="153"/>
        <end position="177"/>
    </location>
</feature>
<dbReference type="Pfam" id="PF00067">
    <property type="entry name" value="p450"/>
    <property type="match status" value="1"/>
</dbReference>
<comment type="catalytic activity">
    <reaction evidence="28">
        <text>(24S)-hydroxycholesterol + reduced [NADPH--hemoprotein reductase] + O2 = 24S,25-dihydroxycholesterol + oxidized [NADPH--hemoprotein reductase] + H2O + H(+)</text>
        <dbReference type="Rhea" id="RHEA:46384"/>
        <dbReference type="Rhea" id="RHEA-COMP:11964"/>
        <dbReference type="Rhea" id="RHEA-COMP:11965"/>
        <dbReference type="ChEBI" id="CHEBI:15377"/>
        <dbReference type="ChEBI" id="CHEBI:15378"/>
        <dbReference type="ChEBI" id="CHEBI:15379"/>
        <dbReference type="ChEBI" id="CHEBI:34310"/>
        <dbReference type="ChEBI" id="CHEBI:57618"/>
        <dbReference type="ChEBI" id="CHEBI:58210"/>
        <dbReference type="ChEBI" id="CHEBI:86074"/>
    </reaction>
    <physiologicalReaction direction="left-to-right" evidence="28">
        <dbReference type="Rhea" id="RHEA:46385"/>
    </physiologicalReaction>
</comment>
<dbReference type="SUPFAM" id="SSF48264">
    <property type="entry name" value="Cytochrome P450"/>
    <property type="match status" value="1"/>
</dbReference>
<keyword evidence="17 47" id="KW-0503">Monooxygenase</keyword>
<dbReference type="GO" id="GO:0033781">
    <property type="term" value="F:cholesterol 24-hydroxylase activity"/>
    <property type="evidence" value="ECO:0007669"/>
    <property type="project" value="UniProtKB-EC"/>
</dbReference>
<dbReference type="GO" id="GO:0008395">
    <property type="term" value="F:steroid hydroxylase activity"/>
    <property type="evidence" value="ECO:0007669"/>
    <property type="project" value="Ensembl"/>
</dbReference>
<accession>A0A8B9BA21</accession>
<dbReference type="PROSITE" id="PS00086">
    <property type="entry name" value="CYTOCHROME_P450"/>
    <property type="match status" value="1"/>
</dbReference>
<evidence type="ECO:0000256" key="26">
    <source>
        <dbReference type="ARBA" id="ARBA00050139"/>
    </source>
</evidence>
<evidence type="ECO:0000256" key="7">
    <source>
        <dbReference type="ARBA" id="ARBA00022548"/>
    </source>
</evidence>
<feature type="compositionally biased region" description="Basic residues" evidence="49">
    <location>
        <begin position="112"/>
        <end position="126"/>
    </location>
</feature>
<dbReference type="AlphaFoldDB" id="A0A8B9BA21"/>
<evidence type="ECO:0000256" key="11">
    <source>
        <dbReference type="ARBA" id="ARBA00022824"/>
    </source>
</evidence>
<evidence type="ECO:0000256" key="24">
    <source>
        <dbReference type="ARBA" id="ARBA00034110"/>
    </source>
</evidence>
<evidence type="ECO:0000256" key="47">
    <source>
        <dbReference type="RuleBase" id="RU000461"/>
    </source>
</evidence>
<evidence type="ECO:0000256" key="38">
    <source>
        <dbReference type="ARBA" id="ARBA00052074"/>
    </source>
</evidence>
<organism evidence="51 52">
    <name type="scientific">Anser brachyrhynchus</name>
    <name type="common">Pink-footed goose</name>
    <dbReference type="NCBI Taxonomy" id="132585"/>
    <lineage>
        <taxon>Eukaryota</taxon>
        <taxon>Metazoa</taxon>
        <taxon>Chordata</taxon>
        <taxon>Craniata</taxon>
        <taxon>Vertebrata</taxon>
        <taxon>Euteleostomi</taxon>
        <taxon>Archelosauria</taxon>
        <taxon>Archosauria</taxon>
        <taxon>Dinosauria</taxon>
        <taxon>Saurischia</taxon>
        <taxon>Theropoda</taxon>
        <taxon>Coelurosauria</taxon>
        <taxon>Aves</taxon>
        <taxon>Neognathae</taxon>
        <taxon>Galloanserae</taxon>
        <taxon>Anseriformes</taxon>
        <taxon>Anatidae</taxon>
        <taxon>Anserinae</taxon>
        <taxon>Anser</taxon>
    </lineage>
</organism>
<dbReference type="PRINTS" id="PR00385">
    <property type="entry name" value="P450"/>
</dbReference>
<dbReference type="GO" id="GO:0098793">
    <property type="term" value="C:presynapse"/>
    <property type="evidence" value="ECO:0007669"/>
    <property type="project" value="UniProtKB-SubCell"/>
</dbReference>
<evidence type="ECO:0000256" key="20">
    <source>
        <dbReference type="ARBA" id="ARBA00023166"/>
    </source>
</evidence>
<comment type="catalytic activity">
    <reaction evidence="30">
        <text>cholesterol + reduced [NADPH--hemoprotein reductase] + O2 = (24S)-hydroxycholesterol + oxidized [NADPH--hemoprotein reductase] + H2O + H(+)</text>
        <dbReference type="Rhea" id="RHEA:22716"/>
        <dbReference type="Rhea" id="RHEA-COMP:11964"/>
        <dbReference type="Rhea" id="RHEA-COMP:11965"/>
        <dbReference type="ChEBI" id="CHEBI:15377"/>
        <dbReference type="ChEBI" id="CHEBI:15378"/>
        <dbReference type="ChEBI" id="CHEBI:15379"/>
        <dbReference type="ChEBI" id="CHEBI:16113"/>
        <dbReference type="ChEBI" id="CHEBI:34310"/>
        <dbReference type="ChEBI" id="CHEBI:57618"/>
        <dbReference type="ChEBI" id="CHEBI:58210"/>
        <dbReference type="EC" id="1.14.14.25"/>
    </reaction>
    <physiologicalReaction direction="left-to-right" evidence="30">
        <dbReference type="Rhea" id="RHEA:22717"/>
    </physiologicalReaction>
</comment>
<evidence type="ECO:0000256" key="28">
    <source>
        <dbReference type="ARBA" id="ARBA00050430"/>
    </source>
</evidence>
<dbReference type="PANTHER" id="PTHR24293:SF1">
    <property type="entry name" value="CHOLESTEROL 24-HYDROXYLASE"/>
    <property type="match status" value="1"/>
</dbReference>
<proteinExistence type="inferred from homology"/>
<evidence type="ECO:0000256" key="23">
    <source>
        <dbReference type="ARBA" id="ARBA00034106"/>
    </source>
</evidence>
<comment type="catalytic activity">
    <reaction evidence="29">
        <text>7-dehydrocholesterol + reduced [NADPH--hemoprotein reductase] + O2 = cholesta-5,7-dien-3beta,25-diol + oxidized [NADPH--hemoprotein reductase] + H2O + H(+)</text>
        <dbReference type="Rhea" id="RHEA:53240"/>
        <dbReference type="Rhea" id="RHEA-COMP:11964"/>
        <dbReference type="Rhea" id="RHEA-COMP:11965"/>
        <dbReference type="ChEBI" id="CHEBI:15377"/>
        <dbReference type="ChEBI" id="CHEBI:15378"/>
        <dbReference type="ChEBI" id="CHEBI:15379"/>
        <dbReference type="ChEBI" id="CHEBI:17759"/>
        <dbReference type="ChEBI" id="CHEBI:57618"/>
        <dbReference type="ChEBI" id="CHEBI:58210"/>
        <dbReference type="ChEBI" id="CHEBI:137057"/>
    </reaction>
    <physiologicalReaction direction="left-to-right" evidence="29">
        <dbReference type="Rhea" id="RHEA:53241"/>
    </physiologicalReaction>
</comment>
<evidence type="ECO:0000256" key="3">
    <source>
        <dbReference type="ARBA" id="ARBA00004279"/>
    </source>
</evidence>
<keyword evidence="18" id="KW-0443">Lipid metabolism</keyword>
<comment type="catalytic activity">
    <reaction evidence="38">
        <text>progesterone + reduced [NADPH--hemoprotein reductase] + O2 = 17alpha-hydroxyprogesterone + oxidized [NADPH--hemoprotein reductase] + H2O + H(+)</text>
        <dbReference type="Rhea" id="RHEA:46308"/>
        <dbReference type="Rhea" id="RHEA-COMP:11964"/>
        <dbReference type="Rhea" id="RHEA-COMP:11965"/>
        <dbReference type="ChEBI" id="CHEBI:15377"/>
        <dbReference type="ChEBI" id="CHEBI:15378"/>
        <dbReference type="ChEBI" id="CHEBI:15379"/>
        <dbReference type="ChEBI" id="CHEBI:17026"/>
        <dbReference type="ChEBI" id="CHEBI:17252"/>
        <dbReference type="ChEBI" id="CHEBI:57618"/>
        <dbReference type="ChEBI" id="CHEBI:58210"/>
    </reaction>
    <physiologicalReaction direction="left-to-right" evidence="38">
        <dbReference type="Rhea" id="RHEA:46309"/>
    </physiologicalReaction>
</comment>
<feature type="compositionally biased region" description="Low complexity" evidence="49">
    <location>
        <begin position="127"/>
        <end position="140"/>
    </location>
</feature>
<evidence type="ECO:0000256" key="45">
    <source>
        <dbReference type="ARBA" id="ARBA00080170"/>
    </source>
</evidence>
<evidence type="ECO:0000256" key="2">
    <source>
        <dbReference type="ARBA" id="ARBA00004111"/>
    </source>
</evidence>
<comment type="similarity">
    <text evidence="6 47">Belongs to the cytochrome P450 family.</text>
</comment>
<dbReference type="EC" id="1.14.14.25" evidence="41"/>
<comment type="catalytic activity">
    <reaction evidence="37">
        <text>7-dehydrocholesterol + reduced [NADPH--hemoprotein reductase] + O2 = cholesta-5,7-dien-3beta,24S-diol + oxidized [NADPH--hemoprotein reductase] + H2O + H(+)</text>
        <dbReference type="Rhea" id="RHEA:53244"/>
        <dbReference type="Rhea" id="RHEA-COMP:11964"/>
        <dbReference type="Rhea" id="RHEA-COMP:11965"/>
        <dbReference type="ChEBI" id="CHEBI:15377"/>
        <dbReference type="ChEBI" id="CHEBI:15378"/>
        <dbReference type="ChEBI" id="CHEBI:15379"/>
        <dbReference type="ChEBI" id="CHEBI:17759"/>
        <dbReference type="ChEBI" id="CHEBI:57618"/>
        <dbReference type="ChEBI" id="CHEBI:58210"/>
        <dbReference type="ChEBI" id="CHEBI:137061"/>
    </reaction>
    <physiologicalReaction direction="left-to-right" evidence="37">
        <dbReference type="Rhea" id="RHEA:53245"/>
    </physiologicalReaction>
</comment>
<dbReference type="PANTHER" id="PTHR24293">
    <property type="entry name" value="CYTOCHROME P450 FAMILY 46 SUBFAMILY A"/>
    <property type="match status" value="1"/>
</dbReference>
<evidence type="ECO:0000256" key="42">
    <source>
        <dbReference type="ARBA" id="ARBA00068948"/>
    </source>
</evidence>
<dbReference type="GO" id="GO:0005789">
    <property type="term" value="C:endoplasmic reticulum membrane"/>
    <property type="evidence" value="ECO:0007669"/>
    <property type="project" value="UniProtKB-SubCell"/>
</dbReference>
<evidence type="ECO:0000256" key="22">
    <source>
        <dbReference type="ARBA" id="ARBA00023273"/>
    </source>
</evidence>
<evidence type="ECO:0000256" key="19">
    <source>
        <dbReference type="ARBA" id="ARBA00023136"/>
    </source>
</evidence>
<comment type="catalytic activity">
    <reaction evidence="36">
        <text>(24S)-hydroxycholesterol + reduced [NADPH--hemoprotein reductase] + O2 = (24S,25R)-24,26-dihydroxycholesterol + oxidized [NADPH--hemoprotein reductase] + H2O + H(+)</text>
        <dbReference type="Rhea" id="RHEA:46388"/>
        <dbReference type="Rhea" id="RHEA-COMP:11964"/>
        <dbReference type="Rhea" id="RHEA-COMP:11965"/>
        <dbReference type="ChEBI" id="CHEBI:15377"/>
        <dbReference type="ChEBI" id="CHEBI:15378"/>
        <dbReference type="ChEBI" id="CHEBI:15379"/>
        <dbReference type="ChEBI" id="CHEBI:34310"/>
        <dbReference type="ChEBI" id="CHEBI:57618"/>
        <dbReference type="ChEBI" id="CHEBI:58210"/>
        <dbReference type="ChEBI" id="CHEBI:86165"/>
    </reaction>
    <physiologicalReaction direction="left-to-right" evidence="36">
        <dbReference type="Rhea" id="RHEA:46389"/>
    </physiologicalReaction>
</comment>
<comment type="pathway">
    <text evidence="5">Lipid metabolism; C21-steroid hormone metabolism.</text>
</comment>
<evidence type="ECO:0000256" key="32">
    <source>
        <dbReference type="ARBA" id="ARBA00051503"/>
    </source>
</evidence>
<evidence type="ECO:0000256" key="13">
    <source>
        <dbReference type="ARBA" id="ARBA00022989"/>
    </source>
</evidence>
<comment type="cofactor">
    <cofactor evidence="1 46">
        <name>heme</name>
        <dbReference type="ChEBI" id="CHEBI:30413"/>
    </cofactor>
</comment>
<evidence type="ECO:0000256" key="31">
    <source>
        <dbReference type="ARBA" id="ARBA00051188"/>
    </source>
</evidence>
<dbReference type="Ensembl" id="ENSABRT00000001641.1">
    <property type="protein sequence ID" value="ENSABRP00000001104.1"/>
    <property type="gene ID" value="ENSABRG00000001159.1"/>
</dbReference>
<evidence type="ECO:0000256" key="29">
    <source>
        <dbReference type="ARBA" id="ARBA00050696"/>
    </source>
</evidence>
<comment type="pathway">
    <text evidence="25">Steroid metabolism; cholesterol degradation.</text>
</comment>
<comment type="catalytic activity">
    <reaction evidence="27">
        <text>testosterone + reduced [NADPH--hemoprotein reductase] + O2 = 2-hydroxytestosterone + oxidized [NADPH--hemoprotein reductase] + H2O + H(+)</text>
        <dbReference type="Rhea" id="RHEA:46300"/>
        <dbReference type="Rhea" id="RHEA-COMP:11964"/>
        <dbReference type="Rhea" id="RHEA-COMP:11965"/>
        <dbReference type="ChEBI" id="CHEBI:15377"/>
        <dbReference type="ChEBI" id="CHEBI:15378"/>
        <dbReference type="ChEBI" id="CHEBI:15379"/>
        <dbReference type="ChEBI" id="CHEBI:17347"/>
        <dbReference type="ChEBI" id="CHEBI:57618"/>
        <dbReference type="ChEBI" id="CHEBI:58210"/>
        <dbReference type="ChEBI" id="CHEBI:86013"/>
    </reaction>
    <physiologicalReaction direction="left-to-right" evidence="27">
        <dbReference type="Rhea" id="RHEA:46301"/>
    </physiologicalReaction>
</comment>
<name>A0A8B9BA21_9AVES</name>
<evidence type="ECO:0000313" key="51">
    <source>
        <dbReference type="Ensembl" id="ENSABRP00000001104.1"/>
    </source>
</evidence>
<dbReference type="Proteomes" id="UP000694426">
    <property type="component" value="Unplaced"/>
</dbReference>
<keyword evidence="8 46" id="KW-0349">Heme</keyword>
<keyword evidence="16" id="KW-0770">Synapse</keyword>
<dbReference type="InterPro" id="IPR001128">
    <property type="entry name" value="Cyt_P450"/>
</dbReference>
<dbReference type="GO" id="GO:0098794">
    <property type="term" value="C:postsynapse"/>
    <property type="evidence" value="ECO:0007669"/>
    <property type="project" value="UniProtKB-SubCell"/>
</dbReference>
<keyword evidence="10 46" id="KW-0479">Metal-binding</keyword>
<evidence type="ECO:0000256" key="44">
    <source>
        <dbReference type="ARBA" id="ARBA00079170"/>
    </source>
</evidence>
<evidence type="ECO:0000256" key="4">
    <source>
        <dbReference type="ARBA" id="ARBA00004389"/>
    </source>
</evidence>
<gene>
    <name evidence="51" type="primary">CYP46A1</name>
</gene>
<evidence type="ECO:0000256" key="9">
    <source>
        <dbReference type="ARBA" id="ARBA00022692"/>
    </source>
</evidence>
<keyword evidence="15 46" id="KW-0408">Iron</keyword>
<feature type="binding site" description="axial binding residue" evidence="46">
    <location>
        <position position="596"/>
    </location>
    <ligand>
        <name>heme</name>
        <dbReference type="ChEBI" id="CHEBI:30413"/>
    </ligand>
    <ligandPart>
        <name>Fe</name>
        <dbReference type="ChEBI" id="CHEBI:18248"/>
    </ligandPart>
</feature>
<evidence type="ECO:0000256" key="15">
    <source>
        <dbReference type="ARBA" id="ARBA00023004"/>
    </source>
</evidence>
<evidence type="ECO:0000256" key="21">
    <source>
        <dbReference type="ARBA" id="ARBA00023221"/>
    </source>
</evidence>
<keyword evidence="13 50" id="KW-1133">Transmembrane helix</keyword>
<dbReference type="CDD" id="cd20613">
    <property type="entry name" value="CYP46A1-like"/>
    <property type="match status" value="1"/>
</dbReference>
<keyword evidence="14 47" id="KW-0560">Oxidoreductase</keyword>
<reference evidence="51" key="1">
    <citation type="submission" date="2025-08" db="UniProtKB">
        <authorList>
            <consortium name="Ensembl"/>
        </authorList>
    </citation>
    <scope>IDENTIFICATION</scope>
</reference>
<evidence type="ECO:0000256" key="35">
    <source>
        <dbReference type="ARBA" id="ARBA00051748"/>
    </source>
</evidence>
<dbReference type="FunFam" id="1.10.630.10:FF:000031">
    <property type="entry name" value="cholesterol 24-hydroxylase isoform X2"/>
    <property type="match status" value="1"/>
</dbReference>
<evidence type="ECO:0000256" key="49">
    <source>
        <dbReference type="SAM" id="MobiDB-lite"/>
    </source>
</evidence>
<evidence type="ECO:0000256" key="36">
    <source>
        <dbReference type="ARBA" id="ARBA00051763"/>
    </source>
</evidence>
<dbReference type="InterPro" id="IPR039983">
    <property type="entry name" value="CYP46A1"/>
</dbReference>
<evidence type="ECO:0000256" key="46">
    <source>
        <dbReference type="PIRSR" id="PIRSR602401-1"/>
    </source>
</evidence>
<comment type="function">
    <text evidence="40">P450 monooxygenase that plays a major role in cholesterol homeostasis in the brain. Primarily catalyzes the hydroxylation (with S stereochemistry) at C-24 of cholesterol side chain, triggering cholesterol diffusion out of neurons and its further degradation. By promoting constant cholesterol elimination in neurons, may activate the mevalonate pathway and coordinate the synthesis of new cholesterol and nonsterol isoprenoids involved in synaptic activity and learning. Further hydroxylates cholesterol derivatives and hormone steroids on both the ring and side chain of these molecules, converting them into active oxysterols involved in lipid signaling and biosynthesis. Acts as an epoxidase converting cholesta-5,24-dien-3beta-ol/desmosterol into (24S),25-epoxycholesterol, an abundant lipid ligand of nuclear NR1H2 and NR1H3 receptors shown to promote neurogenesis in developing brain. May also catalyze the oxidative metabolism of xenobiotics, such as clotrimazole.</text>
</comment>
<dbReference type="InterPro" id="IPR017972">
    <property type="entry name" value="Cyt_P450_CS"/>
</dbReference>
<comment type="catalytic activity">
    <reaction evidence="26">
        <text>desmosterol + reduced [NADPH--hemoprotein reductase] + O2 = (24Z),26-hydroxydesmosterol + oxidized [NADPH--hemoprotein reductase] + H2O + H(+)</text>
        <dbReference type="Rhea" id="RHEA:53236"/>
        <dbReference type="Rhea" id="RHEA-COMP:11964"/>
        <dbReference type="Rhea" id="RHEA-COMP:11965"/>
        <dbReference type="ChEBI" id="CHEBI:15377"/>
        <dbReference type="ChEBI" id="CHEBI:15378"/>
        <dbReference type="ChEBI" id="CHEBI:15379"/>
        <dbReference type="ChEBI" id="CHEBI:17737"/>
        <dbReference type="ChEBI" id="CHEBI:57618"/>
        <dbReference type="ChEBI" id="CHEBI:58210"/>
        <dbReference type="ChEBI" id="CHEBI:137053"/>
    </reaction>
    <physiologicalReaction direction="left-to-right" evidence="26">
        <dbReference type="Rhea" id="RHEA:53237"/>
    </physiologicalReaction>
</comment>
<keyword evidence="21" id="KW-0753">Steroid metabolism</keyword>
<dbReference type="PRINTS" id="PR00463">
    <property type="entry name" value="EP450I"/>
</dbReference>
<evidence type="ECO:0000256" key="40">
    <source>
        <dbReference type="ARBA" id="ARBA00054645"/>
    </source>
</evidence>
<sequence length="656" mass="74315">MRMGTPFSDRLLVRWRACLSVRGTAGSLCPAPGPARTAVRGTPGGRRQGWGELEAGTVCCSFLFIPPRAPTGSQTLAVTSFGALPPFQHLCRAGRKRWHYHSHTTALITRFPHAHPRPPPRARPRPSARVPAARPARPQPGTQGWEAPPRAMAALGGLAAGALLLLLLLLLLAAGLYCCYVRHVHAKYDHIPGAPRESFLLGHLPIVWRMLEKQELIHDLFLQWSEKYGPVIRFNAFHRVSVMILSPEGVKEFLMSPQYPKDRLVYGRIFNMFGVRFLGNGLVTDRNYEHWHKQRKVMDPAFSRTYLIGLMETFNEKAEELMEKLEEKADGKKEFSMLTMMSRVTLDVIAKVAFGMELNALSDDRTPFPHAVTMIMKGMTEMRIPFVKYMPGKQKMIKEARESLRLLRRVGKECIDQRREAIQSGKEDTLDILTQILKGDALEETRDDENILDNFVTFFVAGHETTANQLSFTVMALAQHPEIMERVQAEVDEVLGAKRDINYEDLGKLKYLSQVLKESLRLYPPVPGTVRWTEKENVIEGVRIPANTTVIFSTYIMGRMERYFEDPLTFNPERFSKDAPKPYYSYFPFSLGPRSCIGQVFAQMEAKVVMAKLLQRFEVQLVPGQSFKLLDSGTLRPLDGVMCKLKPRSLPKGFQA</sequence>